<dbReference type="Proteomes" id="UP000799753">
    <property type="component" value="Unassembled WGS sequence"/>
</dbReference>
<feature type="binding site" description="axial binding residue" evidence="5">
    <location>
        <position position="444"/>
    </location>
    <ligand>
        <name>heme</name>
        <dbReference type="ChEBI" id="CHEBI:30413"/>
    </ligand>
    <ligandPart>
        <name>Fe</name>
        <dbReference type="ChEBI" id="CHEBI:18248"/>
    </ligandPart>
</feature>
<dbReference type="PANTHER" id="PTHR24305:SF166">
    <property type="entry name" value="CYTOCHROME P450 12A4, MITOCHONDRIAL-RELATED"/>
    <property type="match status" value="1"/>
</dbReference>
<proteinExistence type="inferred from homology"/>
<keyword evidence="3 5" id="KW-0479">Metal-binding</keyword>
<evidence type="ECO:0000256" key="1">
    <source>
        <dbReference type="ARBA" id="ARBA00001971"/>
    </source>
</evidence>
<reference evidence="8" key="1">
    <citation type="journal article" date="2020" name="Stud. Mycol.">
        <title>101 Dothideomycetes genomes: a test case for predicting lifestyles and emergence of pathogens.</title>
        <authorList>
            <person name="Haridas S."/>
            <person name="Albert R."/>
            <person name="Binder M."/>
            <person name="Bloem J."/>
            <person name="Labutti K."/>
            <person name="Salamov A."/>
            <person name="Andreopoulos B."/>
            <person name="Baker S."/>
            <person name="Barry K."/>
            <person name="Bills G."/>
            <person name="Bluhm B."/>
            <person name="Cannon C."/>
            <person name="Castanera R."/>
            <person name="Culley D."/>
            <person name="Daum C."/>
            <person name="Ezra D."/>
            <person name="Gonzalez J."/>
            <person name="Henrissat B."/>
            <person name="Kuo A."/>
            <person name="Liang C."/>
            <person name="Lipzen A."/>
            <person name="Lutzoni F."/>
            <person name="Magnuson J."/>
            <person name="Mondo S."/>
            <person name="Nolan M."/>
            <person name="Ohm R."/>
            <person name="Pangilinan J."/>
            <person name="Park H.-J."/>
            <person name="Ramirez L."/>
            <person name="Alfaro M."/>
            <person name="Sun H."/>
            <person name="Tritt A."/>
            <person name="Yoshinaga Y."/>
            <person name="Zwiers L.-H."/>
            <person name="Turgeon B."/>
            <person name="Goodwin S."/>
            <person name="Spatafora J."/>
            <person name="Crous P."/>
            <person name="Grigoriev I."/>
        </authorList>
    </citation>
    <scope>NUCLEOTIDE SEQUENCE</scope>
    <source>
        <strain evidence="8">CBS 473.64</strain>
    </source>
</reference>
<evidence type="ECO:0000256" key="6">
    <source>
        <dbReference type="RuleBase" id="RU000461"/>
    </source>
</evidence>
<dbReference type="Pfam" id="PF00067">
    <property type="entry name" value="p450"/>
    <property type="match status" value="1"/>
</dbReference>
<dbReference type="InterPro" id="IPR050121">
    <property type="entry name" value="Cytochrome_P450_monoxygenase"/>
</dbReference>
<keyword evidence="7" id="KW-0812">Transmembrane</keyword>
<dbReference type="PANTHER" id="PTHR24305">
    <property type="entry name" value="CYTOCHROME P450"/>
    <property type="match status" value="1"/>
</dbReference>
<evidence type="ECO:0000256" key="7">
    <source>
        <dbReference type="SAM" id="Phobius"/>
    </source>
</evidence>
<dbReference type="InterPro" id="IPR002401">
    <property type="entry name" value="Cyt_P450_E_grp-I"/>
</dbReference>
<dbReference type="GO" id="GO:0016705">
    <property type="term" value="F:oxidoreductase activity, acting on paired donors, with incorporation or reduction of molecular oxygen"/>
    <property type="evidence" value="ECO:0007669"/>
    <property type="project" value="InterPro"/>
</dbReference>
<name>A0A6A6SGZ8_9PLEO</name>
<evidence type="ECO:0000256" key="5">
    <source>
        <dbReference type="PIRSR" id="PIRSR602401-1"/>
    </source>
</evidence>
<comment type="similarity">
    <text evidence="2 6">Belongs to the cytochrome P450 family.</text>
</comment>
<accession>A0A6A6SGZ8</accession>
<dbReference type="GO" id="GO:0020037">
    <property type="term" value="F:heme binding"/>
    <property type="evidence" value="ECO:0007669"/>
    <property type="project" value="InterPro"/>
</dbReference>
<evidence type="ECO:0000256" key="4">
    <source>
        <dbReference type="ARBA" id="ARBA00023004"/>
    </source>
</evidence>
<keyword evidence="5 6" id="KW-0349">Heme</keyword>
<evidence type="ECO:0000313" key="8">
    <source>
        <dbReference type="EMBL" id="KAF2646820.1"/>
    </source>
</evidence>
<evidence type="ECO:0000256" key="3">
    <source>
        <dbReference type="ARBA" id="ARBA00022723"/>
    </source>
</evidence>
<dbReference type="AlphaFoldDB" id="A0A6A6SGZ8"/>
<feature type="transmembrane region" description="Helical" evidence="7">
    <location>
        <begin position="7"/>
        <end position="28"/>
    </location>
</feature>
<comment type="cofactor">
    <cofactor evidence="1 5">
        <name>heme</name>
        <dbReference type="ChEBI" id="CHEBI:30413"/>
    </cofactor>
</comment>
<dbReference type="InterPro" id="IPR001128">
    <property type="entry name" value="Cyt_P450"/>
</dbReference>
<keyword evidence="6" id="KW-0503">Monooxygenase</keyword>
<sequence>MEIPTELQFLGAGFALLAIWFVLSKIYIPVVSRILNVYLHWRYPIRDTERRISIPSTPYRFPNGNGDVDKFMNGPQKNIEWHQRYGGIYRIWNGTNPEVVVSTPSAIQAVFRDSDQHSKAKDMGSGYLMSQILGQCVGLLNGGTWRSVRKKVDPPFMHSGASTLVPKMIEMTEDHLEAFFTSGPRNYEQIDPVADLLMLPFFMIATVFYGDLTDGQVKWLDEWTPKREKLFAYALGGGLPRFGFSKYLPTEANRCLNQWKDVWTQFNVEAYNIAKSRNGDVLFVRMWEDAETDGGMTREQTLQTIDESLFANLDVGIGSISWNLVFLACYPETQEQLFREIQAETASQGWEKYVQRSDTLLEACICESLRLRPIAGKHSLHLQCLRVLPLTGLQTGMLYRQGLNQRNPFWGSDPLTYRPTRFMGLKPSQTRYNFSRFGFGPRQCMGKAPVKLKGRIRRSDEELEGVGNTSNCKIAMREADLIAGWKTVRGFEIEYSVKTDTKELPIHFPAMFE</sequence>
<keyword evidence="6" id="KW-0560">Oxidoreductase</keyword>
<dbReference type="PROSITE" id="PS00086">
    <property type="entry name" value="CYTOCHROME_P450"/>
    <property type="match status" value="1"/>
</dbReference>
<dbReference type="EMBL" id="MU006776">
    <property type="protein sequence ID" value="KAF2646820.1"/>
    <property type="molecule type" value="Genomic_DNA"/>
</dbReference>
<dbReference type="OrthoDB" id="2789670at2759"/>
<keyword evidence="4 5" id="KW-0408">Iron</keyword>
<dbReference type="GO" id="GO:0005506">
    <property type="term" value="F:iron ion binding"/>
    <property type="evidence" value="ECO:0007669"/>
    <property type="project" value="InterPro"/>
</dbReference>
<dbReference type="GO" id="GO:0004497">
    <property type="term" value="F:monooxygenase activity"/>
    <property type="evidence" value="ECO:0007669"/>
    <property type="project" value="UniProtKB-KW"/>
</dbReference>
<keyword evidence="7" id="KW-1133">Transmembrane helix</keyword>
<evidence type="ECO:0000313" key="9">
    <source>
        <dbReference type="Proteomes" id="UP000799753"/>
    </source>
</evidence>
<organism evidence="8 9">
    <name type="scientific">Massarina eburnea CBS 473.64</name>
    <dbReference type="NCBI Taxonomy" id="1395130"/>
    <lineage>
        <taxon>Eukaryota</taxon>
        <taxon>Fungi</taxon>
        <taxon>Dikarya</taxon>
        <taxon>Ascomycota</taxon>
        <taxon>Pezizomycotina</taxon>
        <taxon>Dothideomycetes</taxon>
        <taxon>Pleosporomycetidae</taxon>
        <taxon>Pleosporales</taxon>
        <taxon>Massarineae</taxon>
        <taxon>Massarinaceae</taxon>
        <taxon>Massarina</taxon>
    </lineage>
</organism>
<dbReference type="Gene3D" id="1.10.630.10">
    <property type="entry name" value="Cytochrome P450"/>
    <property type="match status" value="1"/>
</dbReference>
<protein>
    <submittedName>
        <fullName evidence="8">Cytochrome P450</fullName>
    </submittedName>
</protein>
<gene>
    <name evidence="8" type="ORF">P280DRAFT_495071</name>
</gene>
<evidence type="ECO:0000256" key="2">
    <source>
        <dbReference type="ARBA" id="ARBA00010617"/>
    </source>
</evidence>
<keyword evidence="9" id="KW-1185">Reference proteome</keyword>
<keyword evidence="7" id="KW-0472">Membrane</keyword>
<dbReference type="PRINTS" id="PR00463">
    <property type="entry name" value="EP450I"/>
</dbReference>
<dbReference type="InterPro" id="IPR036396">
    <property type="entry name" value="Cyt_P450_sf"/>
</dbReference>
<dbReference type="SUPFAM" id="SSF48264">
    <property type="entry name" value="Cytochrome P450"/>
    <property type="match status" value="1"/>
</dbReference>
<dbReference type="InterPro" id="IPR017972">
    <property type="entry name" value="Cyt_P450_CS"/>
</dbReference>